<accession>A0ABN8GEJ2</accession>
<evidence type="ECO:0000313" key="1">
    <source>
        <dbReference type="EMBL" id="CAH1203837.1"/>
    </source>
</evidence>
<comment type="caution">
    <text evidence="1">The sequence shown here is derived from an EMBL/GenBank/DDBJ whole genome shotgun (WGS) entry which is preliminary data.</text>
</comment>
<protein>
    <submittedName>
        <fullName evidence="1">Uncharacterized protein</fullName>
    </submittedName>
</protein>
<name>A0ABN8GEJ2_9BACL</name>
<organism evidence="1 2">
    <name type="scientific">Paenibacillus plantiphilus</name>
    <dbReference type="NCBI Taxonomy" id="2905650"/>
    <lineage>
        <taxon>Bacteria</taxon>
        <taxon>Bacillati</taxon>
        <taxon>Bacillota</taxon>
        <taxon>Bacilli</taxon>
        <taxon>Bacillales</taxon>
        <taxon>Paenibacillaceae</taxon>
        <taxon>Paenibacillus</taxon>
    </lineage>
</organism>
<gene>
    <name evidence="1" type="ORF">PAECIP111893_02086</name>
</gene>
<dbReference type="RefSeq" id="WP_236341184.1">
    <property type="nucleotide sequence ID" value="NZ_CAKMMF010000009.1"/>
</dbReference>
<sequence length="393" mass="46204">MNQTEKVKFDTAVNNAVHRYMREKKSTCMYPGCEMEAINSHSISEMSSLETLNEQGEDRNLLAPKSRMAYPNKSMLIEDCGIPHASTFKGFCKLHDEMFARLDQSGIKSEKDLFRQVFRSLSYHVFREKVIDVIRPKFMEKIEKEKLEDEKLHGEWDSQIAKLIDFGCSNAAEQINKRIEILDKQRLEVKRFLDIMVDTHYTYPLTDFTGPEIPVYVVYKRLGFQVPVAVNGKISFTFGDGFSHYVILICMPAENTTDFIIITDKEFHAKETEYLAAIVNDDVYILNLIERFMVMTDEWWIKPSIYNNLSEERKRILIEDLYCYGEGLDILGSYDMSIFDELRLQLIDELPDHRRLYELQKIYELPKRAELEERKKKIQHKFNQPLFSFEIIG</sequence>
<reference evidence="1" key="1">
    <citation type="submission" date="2022-01" db="EMBL/GenBank/DDBJ databases">
        <authorList>
            <person name="Criscuolo A."/>
        </authorList>
    </citation>
    <scope>NUCLEOTIDE SEQUENCE</scope>
    <source>
        <strain evidence="1">CIP111893</strain>
    </source>
</reference>
<dbReference type="Proteomes" id="UP000838686">
    <property type="component" value="Unassembled WGS sequence"/>
</dbReference>
<keyword evidence="2" id="KW-1185">Reference proteome</keyword>
<evidence type="ECO:0000313" key="2">
    <source>
        <dbReference type="Proteomes" id="UP000838686"/>
    </source>
</evidence>
<dbReference type="EMBL" id="CAKMMF010000009">
    <property type="protein sequence ID" value="CAH1203837.1"/>
    <property type="molecule type" value="Genomic_DNA"/>
</dbReference>
<proteinExistence type="predicted"/>